<protein>
    <submittedName>
        <fullName evidence="2">DUF3850 domain-containing protein</fullName>
    </submittedName>
</protein>
<dbReference type="AlphaFoldDB" id="A0A6N8F019"/>
<gene>
    <name evidence="2" type="ORF">GNQ08_23615</name>
</gene>
<name>A0A6N8F019_PAEMA</name>
<dbReference type="Pfam" id="PF12961">
    <property type="entry name" value="DUF3850"/>
    <property type="match status" value="1"/>
</dbReference>
<proteinExistence type="predicted"/>
<comment type="caution">
    <text evidence="2">The sequence shown here is derived from an EMBL/GenBank/DDBJ whole genome shotgun (WGS) entry which is preliminary data.</text>
</comment>
<dbReference type="Proteomes" id="UP000442469">
    <property type="component" value="Unassembled WGS sequence"/>
</dbReference>
<dbReference type="InterPro" id="IPR015947">
    <property type="entry name" value="PUA-like_sf"/>
</dbReference>
<dbReference type="SUPFAM" id="SSF88697">
    <property type="entry name" value="PUA domain-like"/>
    <property type="match status" value="1"/>
</dbReference>
<dbReference type="EMBL" id="WNZZ01000024">
    <property type="protein sequence ID" value="MUG25359.1"/>
    <property type="molecule type" value="Genomic_DNA"/>
</dbReference>
<dbReference type="RefSeq" id="WP_155621012.1">
    <property type="nucleotide sequence ID" value="NZ_JARLLF010000018.1"/>
</dbReference>
<evidence type="ECO:0000313" key="3">
    <source>
        <dbReference type="Proteomes" id="UP000442469"/>
    </source>
</evidence>
<dbReference type="Gene3D" id="2.30.130.30">
    <property type="entry name" value="Hypothetical protein"/>
    <property type="match status" value="1"/>
</dbReference>
<dbReference type="InterPro" id="IPR039440">
    <property type="entry name" value="DUF3850"/>
</dbReference>
<evidence type="ECO:0000259" key="1">
    <source>
        <dbReference type="Pfam" id="PF12961"/>
    </source>
</evidence>
<accession>A0A6N8F019</accession>
<organism evidence="2 3">
    <name type="scientific">Paenibacillus macerans</name>
    <name type="common">Bacillus macerans</name>
    <dbReference type="NCBI Taxonomy" id="44252"/>
    <lineage>
        <taxon>Bacteria</taxon>
        <taxon>Bacillati</taxon>
        <taxon>Bacillota</taxon>
        <taxon>Bacilli</taxon>
        <taxon>Bacillales</taxon>
        <taxon>Paenibacillaceae</taxon>
        <taxon>Paenibacillus</taxon>
    </lineage>
</organism>
<feature type="domain" description="DUF3850" evidence="1">
    <location>
        <begin position="3"/>
        <end position="75"/>
    </location>
</feature>
<reference evidence="2 3" key="1">
    <citation type="submission" date="2019-11" db="EMBL/GenBank/DDBJ databases">
        <title>Draft genome sequences of five Paenibacillus species of dairy origin.</title>
        <authorList>
            <person name="Olajide A.M."/>
            <person name="Chen S."/>
            <person name="Lapointe G."/>
        </authorList>
    </citation>
    <scope>NUCLEOTIDE SEQUENCE [LARGE SCALE GENOMIC DNA]</scope>
    <source>
        <strain evidence="2 3">3CT49</strain>
    </source>
</reference>
<sequence length="89" mass="10810">MEHHLKINTEFFEPVLRQDKSFEIRKNDRNYLIGDLIILNEWEPSKKQYTGRKVKGVITYITDFEQKDNYVVFSFKLINDLSELEKRKK</sequence>
<evidence type="ECO:0000313" key="2">
    <source>
        <dbReference type="EMBL" id="MUG25359.1"/>
    </source>
</evidence>